<keyword evidence="1" id="KW-1133">Transmembrane helix</keyword>
<keyword evidence="1" id="KW-0812">Transmembrane</keyword>
<protein>
    <submittedName>
        <fullName evidence="2">Uncharacterized protein</fullName>
    </submittedName>
</protein>
<reference evidence="2 3" key="1">
    <citation type="submission" date="2020-08" db="EMBL/GenBank/DDBJ databases">
        <title>Genomic Encyclopedia of Type Strains, Phase IV (KMG-IV): sequencing the most valuable type-strain genomes for metagenomic binning, comparative biology and taxonomic classification.</title>
        <authorList>
            <person name="Goeker M."/>
        </authorList>
    </citation>
    <scope>NUCLEOTIDE SEQUENCE [LARGE SCALE GENOMIC DNA]</scope>
    <source>
        <strain evidence="2 3">DSM 29514</strain>
    </source>
</reference>
<feature type="transmembrane region" description="Helical" evidence="1">
    <location>
        <begin position="16"/>
        <end position="37"/>
    </location>
</feature>
<proteinExistence type="predicted"/>
<keyword evidence="3" id="KW-1185">Reference proteome</keyword>
<evidence type="ECO:0000313" key="3">
    <source>
        <dbReference type="Proteomes" id="UP000519897"/>
    </source>
</evidence>
<evidence type="ECO:0000313" key="2">
    <source>
        <dbReference type="EMBL" id="MBB4145866.1"/>
    </source>
</evidence>
<comment type="caution">
    <text evidence="2">The sequence shown here is derived from an EMBL/GenBank/DDBJ whole genome shotgun (WGS) entry which is preliminary data.</text>
</comment>
<gene>
    <name evidence="2" type="ORF">GGQ72_004432</name>
</gene>
<evidence type="ECO:0000256" key="1">
    <source>
        <dbReference type="SAM" id="Phobius"/>
    </source>
</evidence>
<dbReference type="AlphaFoldDB" id="A0A7W6LKF0"/>
<organism evidence="2 3">
    <name type="scientific">Rhizobium rhizoryzae</name>
    <dbReference type="NCBI Taxonomy" id="451876"/>
    <lineage>
        <taxon>Bacteria</taxon>
        <taxon>Pseudomonadati</taxon>
        <taxon>Pseudomonadota</taxon>
        <taxon>Alphaproteobacteria</taxon>
        <taxon>Hyphomicrobiales</taxon>
        <taxon>Rhizobiaceae</taxon>
        <taxon>Rhizobium/Agrobacterium group</taxon>
        <taxon>Rhizobium</taxon>
    </lineage>
</organism>
<dbReference type="EMBL" id="JACIEC010000013">
    <property type="protein sequence ID" value="MBB4145866.1"/>
    <property type="molecule type" value="Genomic_DNA"/>
</dbReference>
<accession>A0A7W6LKF0</accession>
<dbReference type="RefSeq" id="WP_165137495.1">
    <property type="nucleotide sequence ID" value="NZ_CP049251.1"/>
</dbReference>
<keyword evidence="1" id="KW-0472">Membrane</keyword>
<sequence>MSEREPTIINTGGSGSAGWAVAVIILLAVIVGGYLLLGGAISGGKSVDVNVKLPSIEAPSK</sequence>
<name>A0A7W6LKF0_9HYPH</name>
<dbReference type="Proteomes" id="UP000519897">
    <property type="component" value="Unassembled WGS sequence"/>
</dbReference>